<dbReference type="Proteomes" id="UP000318681">
    <property type="component" value="Unassembled WGS sequence"/>
</dbReference>
<evidence type="ECO:0000313" key="1">
    <source>
        <dbReference type="EMBL" id="TVV73643.1"/>
    </source>
</evidence>
<dbReference type="EMBL" id="VNIM01000044">
    <property type="protein sequence ID" value="TVV73643.1"/>
    <property type="molecule type" value="Genomic_DNA"/>
</dbReference>
<accession>A0A558R2N6</accession>
<dbReference type="AlphaFoldDB" id="A0A558R2N6"/>
<evidence type="ECO:0000313" key="2">
    <source>
        <dbReference type="Proteomes" id="UP000318681"/>
    </source>
</evidence>
<protein>
    <submittedName>
        <fullName evidence="1">Uncharacterized protein</fullName>
    </submittedName>
</protein>
<organism evidence="1 2">
    <name type="scientific">Alterirhizorhabdus solaris</name>
    <dbReference type="NCBI Taxonomy" id="2529389"/>
    <lineage>
        <taxon>Bacteria</taxon>
        <taxon>Pseudomonadati</taxon>
        <taxon>Pseudomonadota</taxon>
        <taxon>Alphaproteobacteria</taxon>
        <taxon>Sphingomonadales</taxon>
        <taxon>Rhizorhabdaceae</taxon>
        <taxon>Alterirhizorhabdus</taxon>
    </lineage>
</organism>
<reference evidence="1 2" key="1">
    <citation type="submission" date="2019-07" db="EMBL/GenBank/DDBJ databases">
        <title>Sphingomonas solaris sp. nov., isolated from a solar panel from Boston, Massachusetts.</title>
        <authorList>
            <person name="Tanner K."/>
            <person name="Pascual J."/>
            <person name="Mancuso C."/>
            <person name="Pereto J."/>
            <person name="Khalil A."/>
            <person name="Vilanova C."/>
        </authorList>
    </citation>
    <scope>NUCLEOTIDE SEQUENCE [LARGE SCALE GENOMIC DNA]</scope>
    <source>
        <strain evidence="1 2">R4DWN</strain>
    </source>
</reference>
<proteinExistence type="predicted"/>
<sequence length="99" mass="11458">MRDMQRRFQLACYVTDDLCTAFAARARARDLTVAAALRQLVINDVFGVAYDPREQRNHILFMTIAMDGLLTEHPNPDLRSRLINEWQERVAREDQSHAA</sequence>
<comment type="caution">
    <text evidence="1">The sequence shown here is derived from an EMBL/GenBank/DDBJ whole genome shotgun (WGS) entry which is preliminary data.</text>
</comment>
<gene>
    <name evidence="1" type="ORF">FOY91_11800</name>
</gene>
<name>A0A558R2N6_9SPHN</name>
<keyword evidence="2" id="KW-1185">Reference proteome</keyword>